<evidence type="ECO:0000313" key="1">
    <source>
        <dbReference type="EMBL" id="KAJ8768164.1"/>
    </source>
</evidence>
<dbReference type="AlphaFoldDB" id="A0AAV8TQH9"/>
<sequence length="76" mass="8824">MAGHDPALAIGKRTSEIRTWEGVIAKAMESGTEDVNTYQYLLWEWHDNYRQHEEDDLLKLKIGLSLPYKQLFIADC</sequence>
<keyword evidence="2" id="KW-1185">Reference proteome</keyword>
<accession>A0AAV8TQH9</accession>
<proteinExistence type="predicted"/>
<dbReference type="EMBL" id="JAIWQS010000004">
    <property type="protein sequence ID" value="KAJ8768164.1"/>
    <property type="molecule type" value="Genomic_DNA"/>
</dbReference>
<name>A0AAV8TQH9_9ROSI</name>
<dbReference type="Proteomes" id="UP001159364">
    <property type="component" value="Linkage Group LG04"/>
</dbReference>
<comment type="caution">
    <text evidence="1">The sequence shown here is derived from an EMBL/GenBank/DDBJ whole genome shotgun (WGS) entry which is preliminary data.</text>
</comment>
<protein>
    <submittedName>
        <fullName evidence="1">Uncharacterized protein</fullName>
    </submittedName>
</protein>
<evidence type="ECO:0000313" key="2">
    <source>
        <dbReference type="Proteomes" id="UP001159364"/>
    </source>
</evidence>
<organism evidence="1 2">
    <name type="scientific">Erythroxylum novogranatense</name>
    <dbReference type="NCBI Taxonomy" id="1862640"/>
    <lineage>
        <taxon>Eukaryota</taxon>
        <taxon>Viridiplantae</taxon>
        <taxon>Streptophyta</taxon>
        <taxon>Embryophyta</taxon>
        <taxon>Tracheophyta</taxon>
        <taxon>Spermatophyta</taxon>
        <taxon>Magnoliopsida</taxon>
        <taxon>eudicotyledons</taxon>
        <taxon>Gunneridae</taxon>
        <taxon>Pentapetalae</taxon>
        <taxon>rosids</taxon>
        <taxon>fabids</taxon>
        <taxon>Malpighiales</taxon>
        <taxon>Erythroxylaceae</taxon>
        <taxon>Erythroxylum</taxon>
    </lineage>
</organism>
<gene>
    <name evidence="1" type="ORF">K2173_021104</name>
</gene>
<reference evidence="1 2" key="1">
    <citation type="submission" date="2021-09" db="EMBL/GenBank/DDBJ databases">
        <title>Genomic insights and catalytic innovation underlie evolution of tropane alkaloids biosynthesis.</title>
        <authorList>
            <person name="Wang Y.-J."/>
            <person name="Tian T."/>
            <person name="Huang J.-P."/>
            <person name="Huang S.-X."/>
        </authorList>
    </citation>
    <scope>NUCLEOTIDE SEQUENCE [LARGE SCALE GENOMIC DNA]</scope>
    <source>
        <strain evidence="1">KIB-2018</strain>
        <tissue evidence="1">Leaf</tissue>
    </source>
</reference>